<name>A0ABT4GQS4_9BACL</name>
<evidence type="ECO:0000313" key="1">
    <source>
        <dbReference type="EMBL" id="MCY9698406.1"/>
    </source>
</evidence>
<proteinExistence type="predicted"/>
<feature type="non-terminal residue" evidence="1">
    <location>
        <position position="93"/>
    </location>
</feature>
<evidence type="ECO:0000313" key="2">
    <source>
        <dbReference type="Proteomes" id="UP001527099"/>
    </source>
</evidence>
<dbReference type="Proteomes" id="UP001527099">
    <property type="component" value="Unassembled WGS sequence"/>
</dbReference>
<dbReference type="EMBL" id="JAMDMX010000254">
    <property type="protein sequence ID" value="MCY9698406.1"/>
    <property type="molecule type" value="Genomic_DNA"/>
</dbReference>
<accession>A0ABT4GQS4</accession>
<sequence length="93" mass="10323">MVNDVNCIKDLLSTNLLIDGYKDSKETFAAVGDEDGLFILSSYRRVWLGSEKEADIFKTEITVEGAYEGEFAIGQYPYNLSLVNSSLSSLVMI</sequence>
<dbReference type="InterPro" id="IPR029068">
    <property type="entry name" value="Glyas_Bleomycin-R_OHBP_Dase"/>
</dbReference>
<organism evidence="1 2">
    <name type="scientific">Paenibacillus alginolyticus</name>
    <dbReference type="NCBI Taxonomy" id="59839"/>
    <lineage>
        <taxon>Bacteria</taxon>
        <taxon>Bacillati</taxon>
        <taxon>Bacillota</taxon>
        <taxon>Bacilli</taxon>
        <taxon>Bacillales</taxon>
        <taxon>Paenibacillaceae</taxon>
        <taxon>Paenibacillus</taxon>
    </lineage>
</organism>
<comment type="caution">
    <text evidence="1">The sequence shown here is derived from an EMBL/GenBank/DDBJ whole genome shotgun (WGS) entry which is preliminary data.</text>
</comment>
<dbReference type="Gene3D" id="3.10.180.10">
    <property type="entry name" value="2,3-Dihydroxybiphenyl 1,2-Dioxygenase, domain 1"/>
    <property type="match status" value="1"/>
</dbReference>
<keyword evidence="2" id="KW-1185">Reference proteome</keyword>
<protein>
    <submittedName>
        <fullName evidence="1">Uncharacterized protein</fullName>
    </submittedName>
</protein>
<reference evidence="1 2" key="1">
    <citation type="submission" date="2022-05" db="EMBL/GenBank/DDBJ databases">
        <title>Genome Sequencing of Bee-Associated Microbes.</title>
        <authorList>
            <person name="Dunlap C."/>
        </authorList>
    </citation>
    <scope>NUCLEOTIDE SEQUENCE [LARGE SCALE GENOMIC DNA]</scope>
    <source>
        <strain evidence="1 2">NRRL B-14421</strain>
    </source>
</reference>
<gene>
    <name evidence="1" type="ORF">M5X19_37065</name>
</gene>